<accession>A0A1H2VQC4</accession>
<protein>
    <submittedName>
        <fullName evidence="1">Uncharacterized protein</fullName>
    </submittedName>
</protein>
<name>A0A1H2VQC4_9PROT</name>
<dbReference type="EMBL" id="FNNH01000023">
    <property type="protein sequence ID" value="SDW70477.1"/>
    <property type="molecule type" value="Genomic_DNA"/>
</dbReference>
<evidence type="ECO:0000313" key="2">
    <source>
        <dbReference type="Proteomes" id="UP000183454"/>
    </source>
</evidence>
<dbReference type="AlphaFoldDB" id="A0A1H2VQC4"/>
<dbReference type="Proteomes" id="UP000183454">
    <property type="component" value="Unassembled WGS sequence"/>
</dbReference>
<proteinExistence type="predicted"/>
<gene>
    <name evidence="1" type="ORF">SAMN05421882_102337</name>
</gene>
<sequence>MWMGHQKSMAMSRQLIAVLTVRGWPMWQTGTNCPEKSICFPAQAIKPRPILKEHDEYALLEGVLGHRFLL</sequence>
<organism evidence="1 2">
    <name type="scientific">Nitrosomonas communis</name>
    <dbReference type="NCBI Taxonomy" id="44574"/>
    <lineage>
        <taxon>Bacteria</taxon>
        <taxon>Pseudomonadati</taxon>
        <taxon>Pseudomonadota</taxon>
        <taxon>Betaproteobacteria</taxon>
        <taxon>Nitrosomonadales</taxon>
        <taxon>Nitrosomonadaceae</taxon>
        <taxon>Nitrosomonas</taxon>
    </lineage>
</organism>
<reference evidence="1 2" key="1">
    <citation type="submission" date="2016-10" db="EMBL/GenBank/DDBJ databases">
        <authorList>
            <person name="de Groot N.N."/>
        </authorList>
    </citation>
    <scope>NUCLEOTIDE SEQUENCE [LARGE SCALE GENOMIC DNA]</scope>
    <source>
        <strain evidence="1 2">Nm110</strain>
    </source>
</reference>
<evidence type="ECO:0000313" key="1">
    <source>
        <dbReference type="EMBL" id="SDW70477.1"/>
    </source>
</evidence>